<sequence length="309" mass="33306">MPEFAKLSDSLDMELVVVSCVLRDLAWSMTKELFTNKGRFKVDSVNLSARFVNASSEKNANLEEGSRRHPTDQGGCYSFDSDAVNYGLERGYDGKGTGVEEFKKLVEDAQRAKSLYGVMSTIDKLLDEANNLHALLKTESNGALSRSSRLGESTRATERTSSSAVADTNDADVISASDGSFAGYALGHLDLKGEVGVYGEGETVDADSRNILGHSDFAVIRGYSYLGLLTTASRATTKESTQEVTQLASPIIVIIVALVITLRQVRKIILNTSSAFSAVIGRNIISVSATQEDRDYNRGINRAITLGPA</sequence>
<feature type="region of interest" description="Disordered" evidence="1">
    <location>
        <begin position="143"/>
        <end position="164"/>
    </location>
</feature>
<reference evidence="2" key="1">
    <citation type="submission" date="2020-02" db="EMBL/GenBank/DDBJ databases">
        <title>Identification and distribution of gene clusters putatively required for synthesis of sphingolipid metabolism inhibitors in phylogenetically diverse species of the filamentous fungus Fusarium.</title>
        <authorList>
            <person name="Kim H.-S."/>
            <person name="Busman M."/>
            <person name="Brown D.W."/>
            <person name="Divon H."/>
            <person name="Uhlig S."/>
            <person name="Proctor R.H."/>
        </authorList>
    </citation>
    <scope>NUCLEOTIDE SEQUENCE [LARGE SCALE GENOMIC DNA]</scope>
    <source>
        <strain evidence="2">NRRL 39464</strain>
    </source>
</reference>
<gene>
    <name evidence="2" type="ORF">FOXYS1_10163</name>
</gene>
<evidence type="ECO:0000256" key="1">
    <source>
        <dbReference type="SAM" id="MobiDB-lite"/>
    </source>
</evidence>
<dbReference type="EMBL" id="JAAFOW010001781">
    <property type="protein sequence ID" value="KAF5259225.1"/>
    <property type="molecule type" value="Genomic_DNA"/>
</dbReference>
<organism evidence="2 3">
    <name type="scientific">Fusarium oxysporum</name>
    <name type="common">Fusarium vascular wilt</name>
    <dbReference type="NCBI Taxonomy" id="5507"/>
    <lineage>
        <taxon>Eukaryota</taxon>
        <taxon>Fungi</taxon>
        <taxon>Dikarya</taxon>
        <taxon>Ascomycota</taxon>
        <taxon>Pezizomycotina</taxon>
        <taxon>Sordariomycetes</taxon>
        <taxon>Hypocreomycetidae</taxon>
        <taxon>Hypocreales</taxon>
        <taxon>Nectriaceae</taxon>
        <taxon>Fusarium</taxon>
        <taxon>Fusarium oxysporum species complex</taxon>
    </lineage>
</organism>
<comment type="caution">
    <text evidence="2">The sequence shown here is derived from an EMBL/GenBank/DDBJ whole genome shotgun (WGS) entry which is preliminary data.</text>
</comment>
<dbReference type="Proteomes" id="UP000558688">
    <property type="component" value="Unassembled WGS sequence"/>
</dbReference>
<proteinExistence type="predicted"/>
<evidence type="ECO:0000313" key="2">
    <source>
        <dbReference type="EMBL" id="KAF5259225.1"/>
    </source>
</evidence>
<name>A0A8H5A6Y7_FUSOX</name>
<accession>A0A8H5A6Y7</accession>
<protein>
    <submittedName>
        <fullName evidence="2">Uncharacterized protein</fullName>
    </submittedName>
</protein>
<dbReference type="AlphaFoldDB" id="A0A8H5A6Y7"/>
<evidence type="ECO:0000313" key="3">
    <source>
        <dbReference type="Proteomes" id="UP000558688"/>
    </source>
</evidence>